<organism evidence="2 3">
    <name type="scientific">Neonectria magnoliae</name>
    <dbReference type="NCBI Taxonomy" id="2732573"/>
    <lineage>
        <taxon>Eukaryota</taxon>
        <taxon>Fungi</taxon>
        <taxon>Dikarya</taxon>
        <taxon>Ascomycota</taxon>
        <taxon>Pezizomycotina</taxon>
        <taxon>Sordariomycetes</taxon>
        <taxon>Hypocreomycetidae</taxon>
        <taxon>Hypocreales</taxon>
        <taxon>Nectriaceae</taxon>
        <taxon>Neonectria</taxon>
    </lineage>
</organism>
<proteinExistence type="predicted"/>
<feature type="compositionally biased region" description="Polar residues" evidence="1">
    <location>
        <begin position="285"/>
        <end position="310"/>
    </location>
</feature>
<accession>A0ABR1IDK0</accession>
<feature type="compositionally biased region" description="Polar residues" evidence="1">
    <location>
        <begin position="176"/>
        <end position="198"/>
    </location>
</feature>
<keyword evidence="3" id="KW-1185">Reference proteome</keyword>
<evidence type="ECO:0000313" key="2">
    <source>
        <dbReference type="EMBL" id="KAK7431648.1"/>
    </source>
</evidence>
<feature type="region of interest" description="Disordered" evidence="1">
    <location>
        <begin position="275"/>
        <end position="329"/>
    </location>
</feature>
<evidence type="ECO:0000256" key="1">
    <source>
        <dbReference type="SAM" id="MobiDB-lite"/>
    </source>
</evidence>
<feature type="compositionally biased region" description="Polar residues" evidence="1">
    <location>
        <begin position="149"/>
        <end position="169"/>
    </location>
</feature>
<evidence type="ECO:0000313" key="3">
    <source>
        <dbReference type="Proteomes" id="UP001498421"/>
    </source>
</evidence>
<comment type="caution">
    <text evidence="2">The sequence shown here is derived from an EMBL/GenBank/DDBJ whole genome shotgun (WGS) entry which is preliminary data.</text>
</comment>
<sequence>MSHVAGAVNRTSTSDNLRNLREDWMLQYLFDANRPWDNLTWKRAKSDSEYESALRQGIKLLTHTADNGYQRTYAEGDDEIDTQTAIVAFPLFPGMNAPWRLDTGVETTQPARPGARKKKRDNAVAGPSEPSSLPCSTPPPAMPTPNITANQLPSRPESDQTSADFSTSPPMLDESGSFSPSPLGNETISTPSAGSLMNTEPHVEQSLYNDPALPTMPSESEEVWTPNWKPDDGIDPSVLNGYYQSLWRQQAATNTPPTLDFDEAVRLYSSLFEDPTNESVEMESDNTMAPQISWESAGSGTSSDIPTNDGQGIGKGKGKARANTEGRKE</sequence>
<feature type="region of interest" description="Disordered" evidence="1">
    <location>
        <begin position="105"/>
        <end position="204"/>
    </location>
</feature>
<dbReference type="EMBL" id="JAZAVK010000010">
    <property type="protein sequence ID" value="KAK7431648.1"/>
    <property type="molecule type" value="Genomic_DNA"/>
</dbReference>
<reference evidence="2 3" key="1">
    <citation type="journal article" date="2025" name="Microbiol. Resour. Announc.">
        <title>Draft genome sequences for Neonectria magnoliae and Neonectria punicea, canker pathogens of Liriodendron tulipifera and Acer saccharum in West Virginia.</title>
        <authorList>
            <person name="Petronek H.M."/>
            <person name="Kasson M.T."/>
            <person name="Metheny A.M."/>
            <person name="Stauder C.M."/>
            <person name="Lovett B."/>
            <person name="Lynch S.C."/>
            <person name="Garnas J.R."/>
            <person name="Kasson L.R."/>
            <person name="Stajich J.E."/>
        </authorList>
    </citation>
    <scope>NUCLEOTIDE SEQUENCE [LARGE SCALE GENOMIC DNA]</scope>
    <source>
        <strain evidence="2 3">NRRL 64651</strain>
    </source>
</reference>
<protein>
    <submittedName>
        <fullName evidence="2">Uncharacterized protein</fullName>
    </submittedName>
</protein>
<name>A0ABR1IDK0_9HYPO</name>
<dbReference type="Proteomes" id="UP001498421">
    <property type="component" value="Unassembled WGS sequence"/>
</dbReference>
<gene>
    <name evidence="2" type="ORF">QQZ08_001867</name>
</gene>